<organism evidence="1 2">
    <name type="scientific">Candidatus Fervidibacter sacchari</name>
    <dbReference type="NCBI Taxonomy" id="1448929"/>
    <lineage>
        <taxon>Bacteria</taxon>
        <taxon>Candidatus Fervidibacterota</taxon>
        <taxon>Candidatus Fervidibacter</taxon>
    </lineage>
</organism>
<dbReference type="RefSeq" id="WP_259102404.1">
    <property type="nucleotide sequence ID" value="NZ_JANUCP010000013.1"/>
</dbReference>
<sequence length="84" mass="9522">MLPIHFVVENYNTARDGRSRRGKSIPVRMLILSYAKETIYTHKQKGAVAGVEEGLEGGEIATFQPNPNRHHPLERRNAYVISSF</sequence>
<evidence type="ECO:0000313" key="1">
    <source>
        <dbReference type="EMBL" id="MCS3921325.1"/>
    </source>
</evidence>
<comment type="caution">
    <text evidence="1">The sequence shown here is derived from an EMBL/GenBank/DDBJ whole genome shotgun (WGS) entry which is preliminary data.</text>
</comment>
<protein>
    <recommendedName>
        <fullName evidence="3">Transposase</fullName>
    </recommendedName>
</protein>
<evidence type="ECO:0008006" key="3">
    <source>
        <dbReference type="Google" id="ProtNLM"/>
    </source>
</evidence>
<accession>A0ABT2EWM8</accession>
<evidence type="ECO:0000313" key="2">
    <source>
        <dbReference type="Proteomes" id="UP001204798"/>
    </source>
</evidence>
<proteinExistence type="predicted"/>
<gene>
    <name evidence="1" type="ORF">M2350_003774</name>
</gene>
<reference evidence="1 2" key="1">
    <citation type="submission" date="2022-08" db="EMBL/GenBank/DDBJ databases">
        <title>Bacterial and archaeal communities from various locations to study Microbial Dark Matter (Phase II).</title>
        <authorList>
            <person name="Stepanauskas R."/>
        </authorList>
    </citation>
    <scope>NUCLEOTIDE SEQUENCE [LARGE SCALE GENOMIC DNA]</scope>
    <source>
        <strain evidence="1 2">PD1</strain>
    </source>
</reference>
<dbReference type="Proteomes" id="UP001204798">
    <property type="component" value="Unassembled WGS sequence"/>
</dbReference>
<dbReference type="EMBL" id="JANUCP010000013">
    <property type="protein sequence ID" value="MCS3921325.1"/>
    <property type="molecule type" value="Genomic_DNA"/>
</dbReference>
<feature type="non-terminal residue" evidence="1">
    <location>
        <position position="84"/>
    </location>
</feature>
<name>A0ABT2EWM8_9BACT</name>
<keyword evidence="2" id="KW-1185">Reference proteome</keyword>